<evidence type="ECO:0000256" key="1">
    <source>
        <dbReference type="SAM" id="Phobius"/>
    </source>
</evidence>
<feature type="transmembrane region" description="Helical" evidence="1">
    <location>
        <begin position="12"/>
        <end position="34"/>
    </location>
</feature>
<dbReference type="EMBL" id="KB207240">
    <property type="protein sequence ID" value="ELP83748.1"/>
    <property type="molecule type" value="Genomic_DNA"/>
</dbReference>
<reference evidence="2 3" key="1">
    <citation type="submission" date="2012-10" db="EMBL/GenBank/DDBJ databases">
        <authorList>
            <person name="Zafar N."/>
            <person name="Inman J."/>
            <person name="Hall N."/>
            <person name="Lorenzi H."/>
            <person name="Caler E."/>
        </authorList>
    </citation>
    <scope>NUCLEOTIDE SEQUENCE [LARGE SCALE GENOMIC DNA]</scope>
    <source>
        <strain evidence="2 3">IP1</strain>
    </source>
</reference>
<feature type="transmembrane region" description="Helical" evidence="1">
    <location>
        <begin position="80"/>
        <end position="102"/>
    </location>
</feature>
<dbReference type="AlphaFoldDB" id="A0A0A1TWL6"/>
<dbReference type="Proteomes" id="UP000014680">
    <property type="component" value="Unassembled WGS sequence"/>
</dbReference>
<dbReference type="GeneID" id="14882741"/>
<keyword evidence="1" id="KW-0812">Transmembrane</keyword>
<evidence type="ECO:0000313" key="2">
    <source>
        <dbReference type="EMBL" id="ELP83748.1"/>
    </source>
</evidence>
<dbReference type="KEGG" id="eiv:EIN_469620"/>
<name>A0A0A1TWL6_ENTIV</name>
<dbReference type="OrthoDB" id="29012at2759"/>
<keyword evidence="1" id="KW-1133">Transmembrane helix</keyword>
<protein>
    <submittedName>
        <fullName evidence="2">Uncharacterized protein</fullName>
    </submittedName>
</protein>
<feature type="transmembrane region" description="Helical" evidence="1">
    <location>
        <begin position="54"/>
        <end position="73"/>
    </location>
</feature>
<gene>
    <name evidence="2" type="ORF">EIN_469620</name>
</gene>
<keyword evidence="1" id="KW-0472">Membrane</keyword>
<proteinExistence type="predicted"/>
<dbReference type="VEuPathDB" id="AmoebaDB:EIN_469620"/>
<dbReference type="RefSeq" id="XP_004183094.1">
    <property type="nucleotide sequence ID" value="XM_004183046.1"/>
</dbReference>
<dbReference type="OMA" id="MERDANC"/>
<sequence>MSKELFNLMTYSIFSLIQIAFTLLVMGLEIHIILFCRKTLYSEDAVFPQKYPLVYLYFSMIAALVFNIPSLLTGVLQSKIAAVFGIIFNVFEAVLLFIVYIITQIFENGISNISEKDDISSMERDANCCGWKRLKISGCNALHPENVKTSCYNLSAKPFLESVEYAADMDSYVIKLVWLLVCVTIVFMIFHKNQQKENIKAE</sequence>
<evidence type="ECO:0000313" key="3">
    <source>
        <dbReference type="Proteomes" id="UP000014680"/>
    </source>
</evidence>
<accession>A0A0A1TWL6</accession>
<feature type="transmembrane region" description="Helical" evidence="1">
    <location>
        <begin position="172"/>
        <end position="190"/>
    </location>
</feature>
<keyword evidence="3" id="KW-1185">Reference proteome</keyword>
<organism evidence="2 3">
    <name type="scientific">Entamoeba invadens IP1</name>
    <dbReference type="NCBI Taxonomy" id="370355"/>
    <lineage>
        <taxon>Eukaryota</taxon>
        <taxon>Amoebozoa</taxon>
        <taxon>Evosea</taxon>
        <taxon>Archamoebae</taxon>
        <taxon>Mastigamoebida</taxon>
        <taxon>Entamoebidae</taxon>
        <taxon>Entamoeba</taxon>
    </lineage>
</organism>